<dbReference type="AlphaFoldDB" id="A0A194S6W2"/>
<dbReference type="OMA" id="WEDESAQ"/>
<accession>A0A194S6W2</accession>
<feature type="compositionally biased region" description="Basic and acidic residues" evidence="1">
    <location>
        <begin position="553"/>
        <end position="565"/>
    </location>
</feature>
<gene>
    <name evidence="2" type="ORF">RHOBADRAFT_53169</name>
</gene>
<feature type="compositionally biased region" description="Low complexity" evidence="1">
    <location>
        <begin position="607"/>
        <end position="618"/>
    </location>
</feature>
<reference evidence="2 3" key="1">
    <citation type="journal article" date="2015" name="Front. Microbiol.">
        <title>Genome sequence of the plant growth promoting endophytic yeast Rhodotorula graminis WP1.</title>
        <authorList>
            <person name="Firrincieli A."/>
            <person name="Otillar R."/>
            <person name="Salamov A."/>
            <person name="Schmutz J."/>
            <person name="Khan Z."/>
            <person name="Redman R.S."/>
            <person name="Fleck N.D."/>
            <person name="Lindquist E."/>
            <person name="Grigoriev I.V."/>
            <person name="Doty S.L."/>
        </authorList>
    </citation>
    <scope>NUCLEOTIDE SEQUENCE [LARGE SCALE GENOMIC DNA]</scope>
    <source>
        <strain evidence="2 3">WP1</strain>
    </source>
</reference>
<evidence type="ECO:0000313" key="3">
    <source>
        <dbReference type="Proteomes" id="UP000053890"/>
    </source>
</evidence>
<dbReference type="GeneID" id="28977152"/>
<feature type="region of interest" description="Disordered" evidence="1">
    <location>
        <begin position="21"/>
        <end position="50"/>
    </location>
</feature>
<feature type="compositionally biased region" description="Low complexity" evidence="1">
    <location>
        <begin position="684"/>
        <end position="709"/>
    </location>
</feature>
<feature type="region of interest" description="Disordered" evidence="1">
    <location>
        <begin position="517"/>
        <end position="587"/>
    </location>
</feature>
<dbReference type="RefSeq" id="XP_018271200.1">
    <property type="nucleotide sequence ID" value="XM_018416704.1"/>
</dbReference>
<dbReference type="EMBL" id="KQ474078">
    <property type="protein sequence ID" value="KPV75151.1"/>
    <property type="molecule type" value="Genomic_DNA"/>
</dbReference>
<dbReference type="InterPro" id="IPR032675">
    <property type="entry name" value="LRR_dom_sf"/>
</dbReference>
<keyword evidence="3" id="KW-1185">Reference proteome</keyword>
<feature type="compositionally biased region" description="Acidic residues" evidence="1">
    <location>
        <begin position="536"/>
        <end position="552"/>
    </location>
</feature>
<feature type="region of interest" description="Disordered" evidence="1">
    <location>
        <begin position="323"/>
        <end position="349"/>
    </location>
</feature>
<dbReference type="Gene3D" id="3.80.10.10">
    <property type="entry name" value="Ribonuclease Inhibitor"/>
    <property type="match status" value="1"/>
</dbReference>
<name>A0A194S6W2_RHOGW</name>
<feature type="compositionally biased region" description="Basic and acidic residues" evidence="1">
    <location>
        <begin position="518"/>
        <end position="535"/>
    </location>
</feature>
<sequence>MAAPLERVYRPRALTRRELDLDHDKARAAQERTVKRAKKEAAQHEDRSSTFHHSGIAGIAFKDFQLGRGVASNSRALLDEQAYAARRRTVENKLLDDVPRLSSVCLEVLVDNYGERGVFDALDPVVHREYAAPLLATLARRIGHGTLPFQVWLDFAHRFALELPPQRRTYRGLCVGDGKELGLVKELNAEAVERWAHETAYPSPGREPLVPPFYLAYLDLRGDTTFTDGDIYKLRNPLSHFLAVLRLDGTSISDEALTWIARAARDPPQYAQLQVLSLRGLLKVTDAGVLQLSSLANLRSLDLRGTQCTSAIRAALNRSFLGGAPPSTSSSTPLAPRFWRPARPRPDLPTSLPSTLEPQLFEPANFSPARTLALLHYLARVESTPAGPQRRDVLRTRALVKPLGLHLTAVTRSSCSSATVSPASSRPDATADELYRDQLALSYGAKRAAYHAGLGSITSTVPLSRGLVEEEGRRESDKGAAFRNRNDAVAAGEWIGAGARTGGRAMLPGQSASLYDVGTRKVSREDKERGAREPFSDSEGDDEREQELEAEEAAERKRWEDESAQRSRFYRPLEPPTPRGPRTWAEPLPSDLMLVRHVPYVAPWEGSPARPAAAAADSSEAHDLPRATPGGTLKKRKRPSFPLDSPSPPPPSRTPSRAPPPPSSSSSSPAVATPSSSLVKKRQPASATPSSSSTSTSTSTSTSRTPAPALYTARSASKNIVRTTPALPKRSALSAFRTKKKT</sequence>
<feature type="compositionally biased region" description="Pro residues" evidence="1">
    <location>
        <begin position="645"/>
        <end position="663"/>
    </location>
</feature>
<dbReference type="Proteomes" id="UP000053890">
    <property type="component" value="Unassembled WGS sequence"/>
</dbReference>
<feature type="compositionally biased region" description="Basic and acidic residues" evidence="1">
    <location>
        <begin position="21"/>
        <end position="49"/>
    </location>
</feature>
<protein>
    <recommendedName>
        <fullName evidence="4">Proteophosphoglycan ppg4</fullName>
    </recommendedName>
</protein>
<feature type="compositionally biased region" description="Low complexity" evidence="1">
    <location>
        <begin position="664"/>
        <end position="677"/>
    </location>
</feature>
<evidence type="ECO:0000256" key="1">
    <source>
        <dbReference type="SAM" id="MobiDB-lite"/>
    </source>
</evidence>
<evidence type="ECO:0000313" key="2">
    <source>
        <dbReference type="EMBL" id="KPV75151.1"/>
    </source>
</evidence>
<dbReference type="OrthoDB" id="2533752at2759"/>
<feature type="region of interest" description="Disordered" evidence="1">
    <location>
        <begin position="603"/>
        <end position="742"/>
    </location>
</feature>
<feature type="compositionally biased region" description="Low complexity" evidence="1">
    <location>
        <begin position="323"/>
        <end position="341"/>
    </location>
</feature>
<proteinExistence type="predicted"/>
<dbReference type="SUPFAM" id="SSF52047">
    <property type="entry name" value="RNI-like"/>
    <property type="match status" value="1"/>
</dbReference>
<organism evidence="2 3">
    <name type="scientific">Rhodotorula graminis (strain WP1)</name>
    <dbReference type="NCBI Taxonomy" id="578459"/>
    <lineage>
        <taxon>Eukaryota</taxon>
        <taxon>Fungi</taxon>
        <taxon>Dikarya</taxon>
        <taxon>Basidiomycota</taxon>
        <taxon>Pucciniomycotina</taxon>
        <taxon>Microbotryomycetes</taxon>
        <taxon>Sporidiobolales</taxon>
        <taxon>Sporidiobolaceae</taxon>
        <taxon>Rhodotorula</taxon>
    </lineage>
</organism>
<evidence type="ECO:0008006" key="4">
    <source>
        <dbReference type="Google" id="ProtNLM"/>
    </source>
</evidence>